<dbReference type="InterPro" id="IPR036856">
    <property type="entry name" value="Ald_Oxase/Xan_DH_a/b_sf"/>
</dbReference>
<feature type="domain" description="Aldehyde oxidase/xanthine dehydrogenase a/b hammerhead" evidence="1">
    <location>
        <begin position="16"/>
        <end position="121"/>
    </location>
</feature>
<dbReference type="SUPFAM" id="SSF56003">
    <property type="entry name" value="Molybdenum cofactor-binding domain"/>
    <property type="match status" value="1"/>
</dbReference>
<dbReference type="Gene3D" id="3.90.1170.50">
    <property type="entry name" value="Aldehyde oxidase/xanthine dehydrogenase, a/b hammerhead"/>
    <property type="match status" value="1"/>
</dbReference>
<dbReference type="RefSeq" id="WP_135477015.1">
    <property type="nucleotide sequence ID" value="NZ_SIJK02000005.1"/>
</dbReference>
<dbReference type="Pfam" id="PF02738">
    <property type="entry name" value="MoCoBD_1"/>
    <property type="match status" value="1"/>
</dbReference>
<dbReference type="SUPFAM" id="SSF54665">
    <property type="entry name" value="CO dehydrogenase molybdoprotein N-domain-like"/>
    <property type="match status" value="1"/>
</dbReference>
<comment type="caution">
    <text evidence="2">The sequence shown here is derived from an EMBL/GenBank/DDBJ whole genome shotgun (WGS) entry which is preliminary data.</text>
</comment>
<dbReference type="Pfam" id="PF01315">
    <property type="entry name" value="Ald_Xan_dh_C"/>
    <property type="match status" value="1"/>
</dbReference>
<evidence type="ECO:0000313" key="2">
    <source>
        <dbReference type="EMBL" id="MBP1464947.1"/>
    </source>
</evidence>
<reference evidence="2 3" key="1">
    <citation type="submission" date="2021-03" db="EMBL/GenBank/DDBJ databases">
        <authorList>
            <person name="Grouzdev D.S."/>
        </authorList>
    </citation>
    <scope>NUCLEOTIDE SEQUENCE [LARGE SCALE GENOMIC DNA]</scope>
    <source>
        <strain evidence="2 3">M50-1</strain>
    </source>
</reference>
<dbReference type="InterPro" id="IPR000674">
    <property type="entry name" value="Ald_Oxase/Xan_DH_a/b"/>
</dbReference>
<dbReference type="EMBL" id="SIJK02000005">
    <property type="protein sequence ID" value="MBP1464947.1"/>
    <property type="molecule type" value="Genomic_DNA"/>
</dbReference>
<keyword evidence="3" id="KW-1185">Reference proteome</keyword>
<evidence type="ECO:0000259" key="1">
    <source>
        <dbReference type="SMART" id="SM01008"/>
    </source>
</evidence>
<dbReference type="PANTHER" id="PTHR11908">
    <property type="entry name" value="XANTHINE DEHYDROGENASE"/>
    <property type="match status" value="1"/>
</dbReference>
<dbReference type="InterPro" id="IPR037165">
    <property type="entry name" value="AldOxase/xan_DH_Mopterin-bd_sf"/>
</dbReference>
<name>A0ABS4D678_9CHLR</name>
<gene>
    <name evidence="2" type="ORF">EYB53_004415</name>
</gene>
<proteinExistence type="predicted"/>
<organism evidence="2 3">
    <name type="scientific">Candidatus Chloroploca mongolica</name>
    <dbReference type="NCBI Taxonomy" id="2528176"/>
    <lineage>
        <taxon>Bacteria</taxon>
        <taxon>Bacillati</taxon>
        <taxon>Chloroflexota</taxon>
        <taxon>Chloroflexia</taxon>
        <taxon>Chloroflexales</taxon>
        <taxon>Chloroflexineae</taxon>
        <taxon>Oscillochloridaceae</taxon>
        <taxon>Candidatus Chloroploca</taxon>
    </lineage>
</organism>
<dbReference type="Gene3D" id="3.30.365.10">
    <property type="entry name" value="Aldehyde oxidase/xanthine dehydrogenase, molybdopterin binding domain"/>
    <property type="match status" value="4"/>
</dbReference>
<evidence type="ECO:0000313" key="3">
    <source>
        <dbReference type="Proteomes" id="UP001193081"/>
    </source>
</evidence>
<dbReference type="SMART" id="SM01008">
    <property type="entry name" value="Ald_Xan_dh_C"/>
    <property type="match status" value="1"/>
</dbReference>
<dbReference type="InterPro" id="IPR016208">
    <property type="entry name" value="Ald_Oxase/xanthine_DH-like"/>
</dbReference>
<sequence length="736" mass="78764">MIGTSLPRPDATGKVTGATRYPGDLIEPGMLHLKVVFAHRPHARIVCLDTTAALTYPGVVAVLTAADVPHNAYGLVEPDQPVLCGEVVRFVGDRVALVVATSREAAEVAAGLVEVAYEDLPVLADAALALTPDAPLIHPERGTNLIYHCPIRKGDAEAALATADLVLEGEFSTAWQEHAFLQPEAGIAYVDEDDRVIIHTAGQWLHEDRRQIAEVLGLPEAQVVIRYAAIGGAFGGREDLSVQHLLALAAWKLRQPVAIVWSRGESVMAHHKRHPVTIRCRWGAMRDGRIVAVSATAIGDGGAYASTSQEVIKCVALFLTGCYEVPNIHVDAYAVYTNNLPAGAFRGFGAPQAQFASEAMVTRLAHALGRDPVAMRRINLYREGSLEPTQQPLPAGVSVRTCLDTCLTTLATLPALPPPAAPHLKRAWGFACGIKNLGYSFGFPEQATATVELHGSTIIEQAIVRIGAADVGQGTHLILRQIAAEALNVTLETVQLIAEDSAEAPNAGSASASRLTLMAGRAVHDAALGALREWQNEERPACVTVQYRAPATTSLDAVTTAGRPNYAYGYAAQAVEVEVDIITGLVRIVRIISVHDVGRAINRQQVEGQIEGALAQALGYTLMEHFQMREGHVATPGLSTYLIPTILDTPPEIIPVILELADPEGPYGARGMAELPLIPFAPAVADAIHNATGVWLSELPFTPERVLRALRTPTSEGRGTPPRRWFSVALPPHHLR</sequence>
<dbReference type="InterPro" id="IPR008274">
    <property type="entry name" value="AldOxase/xan_DH_MoCoBD1"/>
</dbReference>
<dbReference type="PANTHER" id="PTHR11908:SF157">
    <property type="entry name" value="XANTHINE DEHYDROGENASE SUBUNIT D-RELATED"/>
    <property type="match status" value="1"/>
</dbReference>
<dbReference type="Proteomes" id="UP001193081">
    <property type="component" value="Unassembled WGS sequence"/>
</dbReference>
<accession>A0ABS4D678</accession>
<protein>
    <submittedName>
        <fullName evidence="2">Xanthine dehydrogenase family protein</fullName>
    </submittedName>
</protein>
<dbReference type="Pfam" id="PF20256">
    <property type="entry name" value="MoCoBD_2"/>
    <property type="match status" value="2"/>
</dbReference>
<dbReference type="InterPro" id="IPR046867">
    <property type="entry name" value="AldOxase/xan_DH_MoCoBD2"/>
</dbReference>